<name>A0A6L3YZF0_BRUAN</name>
<organism evidence="1 2">
    <name type="scientific">Brucella anthropi</name>
    <name type="common">Ochrobactrum anthropi</name>
    <dbReference type="NCBI Taxonomy" id="529"/>
    <lineage>
        <taxon>Bacteria</taxon>
        <taxon>Pseudomonadati</taxon>
        <taxon>Pseudomonadota</taxon>
        <taxon>Alphaproteobacteria</taxon>
        <taxon>Hyphomicrobiales</taxon>
        <taxon>Brucellaceae</taxon>
        <taxon>Brucella/Ochrobactrum group</taxon>
        <taxon>Brucella</taxon>
    </lineage>
</organism>
<dbReference type="Proteomes" id="UP000481876">
    <property type="component" value="Unassembled WGS sequence"/>
</dbReference>
<accession>A0A6L3YZF0</accession>
<dbReference type="AlphaFoldDB" id="A0A6L3YZF0"/>
<comment type="caution">
    <text evidence="1">The sequence shown here is derived from an EMBL/GenBank/DDBJ whole genome shotgun (WGS) entry which is preliminary data.</text>
</comment>
<dbReference type="RefSeq" id="WP_151643390.1">
    <property type="nucleotide sequence ID" value="NZ_CP044970.1"/>
</dbReference>
<gene>
    <name evidence="1" type="ORF">F9L04_22510</name>
</gene>
<evidence type="ECO:0000313" key="2">
    <source>
        <dbReference type="Proteomes" id="UP000481876"/>
    </source>
</evidence>
<proteinExistence type="predicted"/>
<evidence type="ECO:0000313" key="1">
    <source>
        <dbReference type="EMBL" id="KAB2762064.1"/>
    </source>
</evidence>
<dbReference type="EMBL" id="WBWS01000031">
    <property type="protein sequence ID" value="KAB2762064.1"/>
    <property type="molecule type" value="Genomic_DNA"/>
</dbReference>
<protein>
    <submittedName>
        <fullName evidence="1">Uncharacterized protein</fullName>
    </submittedName>
</protein>
<sequence length="95" mass="10558">MARTPFGALLEEAEAAFIAGDDAGWRDAMRVAHRAVAEVRASSDPVKQFMAGLRGLRELRDWHRRAGREALARDADRAVEELEVWAAKLVAARMN</sequence>
<reference evidence="1 2" key="1">
    <citation type="submission" date="2019-09" db="EMBL/GenBank/DDBJ databases">
        <title>Taxonomic organization of the family Brucellaceae based on a phylogenomic approach.</title>
        <authorList>
            <person name="Leclercq S."/>
            <person name="Cloeckaert A."/>
            <person name="Zygmunt M.S."/>
        </authorList>
    </citation>
    <scope>NUCLEOTIDE SEQUENCE [LARGE SCALE GENOMIC DNA]</scope>
    <source>
        <strain evidence="1 2">LMG 3313</strain>
    </source>
</reference>